<feature type="transmembrane region" description="Helical" evidence="1">
    <location>
        <begin position="57"/>
        <end position="78"/>
    </location>
</feature>
<evidence type="ECO:0000256" key="1">
    <source>
        <dbReference type="SAM" id="Phobius"/>
    </source>
</evidence>
<name>A0A9P9L6Y1_FUSSL</name>
<keyword evidence="4" id="KW-1185">Reference proteome</keyword>
<sequence>MSAAADSGSFVPNLQGLLDAAAGSSTIVRRLGDMATALPGFGTSMEATKGLLSSVDAVSLILLAITLVAFLIPIFILFPPVPVDRSDVLNQTHSRVGVAPGGSNLRRQFSEEHRAREGRPPRVQGLYIYPVKSCRGIELERSRVLPTGLEHDRLYTFAYLKPPRAGKEDSPFWEFVTLRQLPLLANVKVDLWVPDPNKASRQLGKVDGAFLVVRFPWMDGGLRGLVHLASAKISHGFQAVPEKEFLLPVSFPDIEEIKARGYSFADVKIWNEVTTALNMDKELPAELARYLGAKHQLGIFRMDPSQQREVFRCAQPKEALGYQPVVDFHDAAIQYPLHMLSLSSMQALDKNVVKDETMKQLDARRFRSNIIIAGNEEYDEDNWKVIHLKHATTGQECHFDVACRTVRCKLPNVDPDTGIRHKAEPDRALRKFRDVDEGAPKMGCMGMQMCPMFPGAAKPEQFQSFIEVGMDIDVVQRGHHVYICQ</sequence>
<keyword evidence="1" id="KW-1133">Transmembrane helix</keyword>
<dbReference type="Pfam" id="PF03473">
    <property type="entry name" value="MOSC"/>
    <property type="match status" value="1"/>
</dbReference>
<gene>
    <name evidence="3" type="ORF">B0J15DRAFT_557292</name>
</gene>
<reference evidence="3" key="1">
    <citation type="journal article" date="2021" name="Nat. Commun.">
        <title>Genetic determinants of endophytism in the Arabidopsis root mycobiome.</title>
        <authorList>
            <person name="Mesny F."/>
            <person name="Miyauchi S."/>
            <person name="Thiergart T."/>
            <person name="Pickel B."/>
            <person name="Atanasova L."/>
            <person name="Karlsson M."/>
            <person name="Huettel B."/>
            <person name="Barry K.W."/>
            <person name="Haridas S."/>
            <person name="Chen C."/>
            <person name="Bauer D."/>
            <person name="Andreopoulos W."/>
            <person name="Pangilinan J."/>
            <person name="LaButti K."/>
            <person name="Riley R."/>
            <person name="Lipzen A."/>
            <person name="Clum A."/>
            <person name="Drula E."/>
            <person name="Henrissat B."/>
            <person name="Kohler A."/>
            <person name="Grigoriev I.V."/>
            <person name="Martin F.M."/>
            <person name="Hacquard S."/>
        </authorList>
    </citation>
    <scope>NUCLEOTIDE SEQUENCE</scope>
    <source>
        <strain evidence="3">FSSC 5 MPI-SDFR-AT-0091</strain>
    </source>
</reference>
<dbReference type="PROSITE" id="PS51340">
    <property type="entry name" value="MOSC"/>
    <property type="match status" value="1"/>
</dbReference>
<dbReference type="InterPro" id="IPR011037">
    <property type="entry name" value="Pyrv_Knase-like_insert_dom_sf"/>
</dbReference>
<dbReference type="AlphaFoldDB" id="A0A9P9L6Y1"/>
<dbReference type="SUPFAM" id="SSF50800">
    <property type="entry name" value="PK beta-barrel domain-like"/>
    <property type="match status" value="1"/>
</dbReference>
<dbReference type="Pfam" id="PF03476">
    <property type="entry name" value="MOSC_N"/>
    <property type="match status" value="1"/>
</dbReference>
<proteinExistence type="predicted"/>
<dbReference type="OrthoDB" id="17255at2759"/>
<keyword evidence="1" id="KW-0472">Membrane</keyword>
<dbReference type="GO" id="GO:0030151">
    <property type="term" value="F:molybdenum ion binding"/>
    <property type="evidence" value="ECO:0007669"/>
    <property type="project" value="InterPro"/>
</dbReference>
<dbReference type="GO" id="GO:0030170">
    <property type="term" value="F:pyridoxal phosphate binding"/>
    <property type="evidence" value="ECO:0007669"/>
    <property type="project" value="InterPro"/>
</dbReference>
<evidence type="ECO:0000313" key="4">
    <source>
        <dbReference type="Proteomes" id="UP000736672"/>
    </source>
</evidence>
<dbReference type="EMBL" id="JAGTJS010000001">
    <property type="protein sequence ID" value="KAH7275311.1"/>
    <property type="molecule type" value="Genomic_DNA"/>
</dbReference>
<evidence type="ECO:0000259" key="2">
    <source>
        <dbReference type="PROSITE" id="PS51340"/>
    </source>
</evidence>
<dbReference type="Proteomes" id="UP000736672">
    <property type="component" value="Unassembled WGS sequence"/>
</dbReference>
<comment type="caution">
    <text evidence="3">The sequence shown here is derived from an EMBL/GenBank/DDBJ whole genome shotgun (WGS) entry which is preliminary data.</text>
</comment>
<organism evidence="3 4">
    <name type="scientific">Fusarium solani</name>
    <name type="common">Filamentous fungus</name>
    <dbReference type="NCBI Taxonomy" id="169388"/>
    <lineage>
        <taxon>Eukaryota</taxon>
        <taxon>Fungi</taxon>
        <taxon>Dikarya</taxon>
        <taxon>Ascomycota</taxon>
        <taxon>Pezizomycotina</taxon>
        <taxon>Sordariomycetes</taxon>
        <taxon>Hypocreomycetidae</taxon>
        <taxon>Hypocreales</taxon>
        <taxon>Nectriaceae</taxon>
        <taxon>Fusarium</taxon>
        <taxon>Fusarium solani species complex</taxon>
    </lineage>
</organism>
<evidence type="ECO:0000313" key="3">
    <source>
        <dbReference type="EMBL" id="KAH7275311.1"/>
    </source>
</evidence>
<dbReference type="GO" id="GO:0003824">
    <property type="term" value="F:catalytic activity"/>
    <property type="evidence" value="ECO:0007669"/>
    <property type="project" value="InterPro"/>
</dbReference>
<dbReference type="InterPro" id="IPR005302">
    <property type="entry name" value="MoCF_Sase_C"/>
</dbReference>
<dbReference type="InterPro" id="IPR005303">
    <property type="entry name" value="MOCOS_middle"/>
</dbReference>
<protein>
    <recommendedName>
        <fullName evidence="2">MOSC domain-containing protein</fullName>
    </recommendedName>
</protein>
<keyword evidence="1" id="KW-0812">Transmembrane</keyword>
<feature type="domain" description="MOSC" evidence="2">
    <location>
        <begin position="305"/>
        <end position="475"/>
    </location>
</feature>
<accession>A0A9P9L6Y1</accession>